<keyword evidence="4 7" id="KW-0812">Transmembrane</keyword>
<evidence type="ECO:0000256" key="5">
    <source>
        <dbReference type="ARBA" id="ARBA00022989"/>
    </source>
</evidence>
<dbReference type="AlphaFoldDB" id="D2PWZ1"/>
<dbReference type="PANTHER" id="PTHR23513:SF9">
    <property type="entry name" value="ENTEROBACTIN EXPORTER ENTS"/>
    <property type="match status" value="1"/>
</dbReference>
<dbReference type="SUPFAM" id="SSF103473">
    <property type="entry name" value="MFS general substrate transporter"/>
    <property type="match status" value="1"/>
</dbReference>
<feature type="transmembrane region" description="Helical" evidence="7">
    <location>
        <begin position="22"/>
        <end position="46"/>
    </location>
</feature>
<dbReference type="Proteomes" id="UP000007967">
    <property type="component" value="Chromosome"/>
</dbReference>
<dbReference type="RefSeq" id="WP_012923924.1">
    <property type="nucleotide sequence ID" value="NC_013729.1"/>
</dbReference>
<dbReference type="HOGENOM" id="CLU_034180_11_0_11"/>
<gene>
    <name evidence="9" type="ordered locus">Kfla_6370</name>
</gene>
<keyword evidence="5 7" id="KW-1133">Transmembrane helix</keyword>
<organism evidence="9 10">
    <name type="scientific">Kribbella flavida (strain DSM 17836 / JCM 10339 / NBRC 14399)</name>
    <dbReference type="NCBI Taxonomy" id="479435"/>
    <lineage>
        <taxon>Bacteria</taxon>
        <taxon>Bacillati</taxon>
        <taxon>Actinomycetota</taxon>
        <taxon>Actinomycetes</taxon>
        <taxon>Propionibacteriales</taxon>
        <taxon>Kribbellaceae</taxon>
        <taxon>Kribbella</taxon>
    </lineage>
</organism>
<dbReference type="InterPro" id="IPR010290">
    <property type="entry name" value="TM_effector"/>
</dbReference>
<dbReference type="InterPro" id="IPR020846">
    <property type="entry name" value="MFS_dom"/>
</dbReference>
<reference evidence="10" key="1">
    <citation type="submission" date="2009-09" db="EMBL/GenBank/DDBJ databases">
        <title>The complete genome of Kribbella flavida DSM 17836.</title>
        <authorList>
            <consortium name="US DOE Joint Genome Institute (JGI-PGF)"/>
            <person name="Lucas S."/>
            <person name="Copeland A."/>
            <person name="Lapidus A."/>
            <person name="Glavina del Rio T."/>
            <person name="Dalin E."/>
            <person name="Tice H."/>
            <person name="Bruce D."/>
            <person name="Goodwin L."/>
            <person name="Pitluck S."/>
            <person name="Kyrpides N."/>
            <person name="Mavromatis K."/>
            <person name="Ivanova N."/>
            <person name="Saunders E."/>
            <person name="Brettin T."/>
            <person name="Detter J.C."/>
            <person name="Han C."/>
            <person name="Larimer F."/>
            <person name="Land M."/>
            <person name="Hauser L."/>
            <person name="Markowitz V."/>
            <person name="Cheng J.-F."/>
            <person name="Hugenholtz P."/>
            <person name="Woyke T."/>
            <person name="Wu D."/>
            <person name="Pukall R."/>
            <person name="Klenk H.-P."/>
            <person name="Eisen J.A."/>
        </authorList>
    </citation>
    <scope>NUCLEOTIDE SEQUENCE [LARGE SCALE GENOMIC DNA]</scope>
    <source>
        <strain evidence="10">DSM 17836 / JCM 10339 / NBRC 14399</strain>
    </source>
</reference>
<protein>
    <submittedName>
        <fullName evidence="9">Major facilitator superfamily MFS_1</fullName>
    </submittedName>
</protein>
<dbReference type="STRING" id="479435.Kfla_6370"/>
<sequence length="410" mass="42457">MPGTWRLFADVTPLRESVEFRWLWAGQSLSSIGTMMTGVAVAIQVYDLTGSSVAVGAVSLATLVPTLLLGLFGGSIADAVDRRRLVLITGSLLMLVSMVFALQAWLDWGQLWLLYVLTAIGAAASAIDTPARRTFIPRVLPPKLLPAAAALHQLSFQAAIIAAPVLAGVLISAVGLEAAYGLDALTFVAVLVSVRRLPPMPPEGGGATFGVRSVVEGLRYAVRHPLIGMIFLIDLNATVLAMPTALFPALADTRFGGGAQTVGYLYAAIGVGGIVAGILSGPLGHLRHQGRAMLISVAIWGAAIGSVGLTHNLWIAVALLATAGAADIVTTVFRATILQTATPDDLRGRLNSLDFIVGLGGPHLGNVRAGTVAGFFGPTISILTGGLLCLLGIAALTGASKTFRRYDAKA</sequence>
<evidence type="ECO:0000256" key="2">
    <source>
        <dbReference type="ARBA" id="ARBA00022448"/>
    </source>
</evidence>
<evidence type="ECO:0000256" key="7">
    <source>
        <dbReference type="SAM" id="Phobius"/>
    </source>
</evidence>
<dbReference type="EMBL" id="CP001736">
    <property type="protein sequence ID" value="ADB35371.1"/>
    <property type="molecule type" value="Genomic_DNA"/>
</dbReference>
<evidence type="ECO:0000259" key="8">
    <source>
        <dbReference type="PROSITE" id="PS50850"/>
    </source>
</evidence>
<reference evidence="9 10" key="2">
    <citation type="journal article" date="2010" name="Stand. Genomic Sci.">
        <title>Complete genome sequence of Kribbella flavida type strain (IFO 14399).</title>
        <authorList>
            <person name="Pukall R."/>
            <person name="Lapidus A."/>
            <person name="Glavina Del Rio T."/>
            <person name="Copeland A."/>
            <person name="Tice H."/>
            <person name="Cheng J.-F."/>
            <person name="Lucas S."/>
            <person name="Chen F."/>
            <person name="Nolan M."/>
            <person name="LaButti K."/>
            <person name="Pati A."/>
            <person name="Ivanova N."/>
            <person name="Mavrommatis K."/>
            <person name="Mikhailova N."/>
            <person name="Pitluck S."/>
            <person name="Bruce D."/>
            <person name="Goodwin L."/>
            <person name="Land M."/>
            <person name="Hauser L."/>
            <person name="Chang Y.-J."/>
            <person name="Jeffries C.D."/>
            <person name="Chen A."/>
            <person name="Palaniappan K."/>
            <person name="Chain P."/>
            <person name="Rohde M."/>
            <person name="Goeker M."/>
            <person name="Bristow J."/>
            <person name="Eisen J.A."/>
            <person name="Markowitz V."/>
            <person name="Hugenholtz P."/>
            <person name="Kyrpides N.C."/>
            <person name="Klenk H.-P."/>
            <person name="Brettin T."/>
        </authorList>
    </citation>
    <scope>NUCLEOTIDE SEQUENCE [LARGE SCALE GENOMIC DNA]</scope>
    <source>
        <strain evidence="10">DSM 17836 / JCM 10339 / NBRC 14399</strain>
    </source>
</reference>
<dbReference type="eggNOG" id="COG0477">
    <property type="taxonomic scope" value="Bacteria"/>
</dbReference>
<evidence type="ECO:0000256" key="6">
    <source>
        <dbReference type="ARBA" id="ARBA00023136"/>
    </source>
</evidence>
<dbReference type="PANTHER" id="PTHR23513">
    <property type="entry name" value="INTEGRAL MEMBRANE EFFLUX PROTEIN-RELATED"/>
    <property type="match status" value="1"/>
</dbReference>
<name>D2PWZ1_KRIFD</name>
<feature type="transmembrane region" description="Helical" evidence="7">
    <location>
        <begin position="263"/>
        <end position="280"/>
    </location>
</feature>
<dbReference type="GO" id="GO:0022857">
    <property type="term" value="F:transmembrane transporter activity"/>
    <property type="evidence" value="ECO:0007669"/>
    <property type="project" value="InterPro"/>
</dbReference>
<keyword evidence="3" id="KW-1003">Cell membrane</keyword>
<feature type="transmembrane region" description="Helical" evidence="7">
    <location>
        <begin position="292"/>
        <end position="309"/>
    </location>
</feature>
<dbReference type="KEGG" id="kfl:Kfla_6370"/>
<dbReference type="Gene3D" id="1.20.1250.20">
    <property type="entry name" value="MFS general substrate transporter like domains"/>
    <property type="match status" value="1"/>
</dbReference>
<comment type="subcellular location">
    <subcellularLocation>
        <location evidence="1">Cell inner membrane</location>
        <topology evidence="1">Multi-pass membrane protein</topology>
    </subcellularLocation>
</comment>
<accession>D2PWZ1</accession>
<keyword evidence="2" id="KW-0813">Transport</keyword>
<dbReference type="PROSITE" id="PS50850">
    <property type="entry name" value="MFS"/>
    <property type="match status" value="1"/>
</dbReference>
<evidence type="ECO:0000256" key="1">
    <source>
        <dbReference type="ARBA" id="ARBA00004429"/>
    </source>
</evidence>
<feature type="domain" description="Major facilitator superfamily (MFS) profile" evidence="8">
    <location>
        <begin position="19"/>
        <end position="404"/>
    </location>
</feature>
<feature type="transmembrane region" description="Helical" evidence="7">
    <location>
        <begin position="226"/>
        <end position="251"/>
    </location>
</feature>
<evidence type="ECO:0000256" key="4">
    <source>
        <dbReference type="ARBA" id="ARBA00022692"/>
    </source>
</evidence>
<dbReference type="Pfam" id="PF05977">
    <property type="entry name" value="MFS_3"/>
    <property type="match status" value="1"/>
</dbReference>
<evidence type="ECO:0000256" key="3">
    <source>
        <dbReference type="ARBA" id="ARBA00022475"/>
    </source>
</evidence>
<dbReference type="GO" id="GO:0005886">
    <property type="term" value="C:plasma membrane"/>
    <property type="evidence" value="ECO:0007669"/>
    <property type="project" value="UniProtKB-SubCell"/>
</dbReference>
<evidence type="ECO:0000313" key="10">
    <source>
        <dbReference type="Proteomes" id="UP000007967"/>
    </source>
</evidence>
<feature type="transmembrane region" description="Helical" evidence="7">
    <location>
        <begin position="52"/>
        <end position="73"/>
    </location>
</feature>
<dbReference type="InterPro" id="IPR036259">
    <property type="entry name" value="MFS_trans_sf"/>
</dbReference>
<keyword evidence="6 7" id="KW-0472">Membrane</keyword>
<feature type="transmembrane region" description="Helical" evidence="7">
    <location>
        <begin position="375"/>
        <end position="396"/>
    </location>
</feature>
<evidence type="ECO:0000313" key="9">
    <source>
        <dbReference type="EMBL" id="ADB35371.1"/>
    </source>
</evidence>
<keyword evidence="10" id="KW-1185">Reference proteome</keyword>
<dbReference type="CDD" id="cd06173">
    <property type="entry name" value="MFS_MefA_like"/>
    <property type="match status" value="1"/>
</dbReference>
<proteinExistence type="predicted"/>
<feature type="transmembrane region" description="Helical" evidence="7">
    <location>
        <begin position="85"/>
        <end position="106"/>
    </location>
</feature>